<evidence type="ECO:0000256" key="2">
    <source>
        <dbReference type="ARBA" id="ARBA00022741"/>
    </source>
</evidence>
<sequence>MTPVMKLKKRFYFLVASYFRFFANISFRRWRPRVIAITGSVGKTTMLNLVECILKDRAHYSHDANSAYGIAFDILKLTGVTGSKLKWLYLFIAAPIKSIFYTHKEEFYVVEIDGERPHEAEFLASWLKPEVTLWISLGLSHAVQFEQQVKDGLFENLDKAITHEFAMLPEHTQKLVIIDNDVELMVRALDSIKQKGLTQARVIKCSKKDLVKYQVMPNQTKFEIQSAESGETRRYQFNRPLSKDLTIQLVMLEKLAEYLKIKIDSDLSDFRLAPGRNSYFEGKNGVQIIDSSYNAHLISVKSILEMFKAMKVEHKWLVIGDIVDQGSIEGQEHAKLAAEIIKVKPEKIILIGRRTKKYTAPLLKEAGIVPYVTNDPKEALAYLEKHLSGSETILFKGSQYLEWIIEKILKNPADAKKLPRREKAAIKRRQKRGLN</sequence>
<dbReference type="Gene3D" id="3.40.1190.10">
    <property type="entry name" value="Mur-like, catalytic domain"/>
    <property type="match status" value="1"/>
</dbReference>
<name>A0ABY0FJZ3_9BACT</name>
<dbReference type="Pfam" id="PF02875">
    <property type="entry name" value="Mur_ligase_C"/>
    <property type="match status" value="1"/>
</dbReference>
<dbReference type="RefSeq" id="WP_129604728.1">
    <property type="nucleotide sequence ID" value="NZ_PRLL01000009.1"/>
</dbReference>
<keyword evidence="2" id="KW-0547">Nucleotide-binding</keyword>
<feature type="domain" description="Mur ligase C-terminal" evidence="4">
    <location>
        <begin position="275"/>
        <end position="398"/>
    </location>
</feature>
<keyword evidence="3" id="KW-0067">ATP-binding</keyword>
<accession>A0ABY0FJZ3</accession>
<organism evidence="5 6">
    <name type="scientific">Candidatus Nanosyncoccus nanoralicus</name>
    <dbReference type="NCBI Taxonomy" id="2171996"/>
    <lineage>
        <taxon>Bacteria</taxon>
        <taxon>Candidatus Saccharimonadota</taxon>
        <taxon>Candidatus Nanosyncoccalia</taxon>
        <taxon>Candidatus Nanosyncoccales</taxon>
        <taxon>Candidatus Nanosyncoccaceae</taxon>
        <taxon>Candidatus Nanosyncoccus</taxon>
    </lineage>
</organism>
<dbReference type="GO" id="GO:0047480">
    <property type="term" value="F:UDP-N-acetylmuramoyl-tripeptide-D-alanyl-D-alanine ligase activity"/>
    <property type="evidence" value="ECO:0007669"/>
    <property type="project" value="UniProtKB-EC"/>
</dbReference>
<dbReference type="Gene3D" id="3.90.190.20">
    <property type="entry name" value="Mur ligase, C-terminal domain"/>
    <property type="match status" value="1"/>
</dbReference>
<evidence type="ECO:0000313" key="6">
    <source>
        <dbReference type="Proteomes" id="UP001191004"/>
    </source>
</evidence>
<keyword evidence="6" id="KW-1185">Reference proteome</keyword>
<proteinExistence type="predicted"/>
<evidence type="ECO:0000313" key="5">
    <source>
        <dbReference type="EMBL" id="RYC73539.1"/>
    </source>
</evidence>
<dbReference type="InterPro" id="IPR051046">
    <property type="entry name" value="MurCDEF_CellWall_CoF430Synth"/>
</dbReference>
<evidence type="ECO:0000259" key="4">
    <source>
        <dbReference type="Pfam" id="PF02875"/>
    </source>
</evidence>
<dbReference type="PANTHER" id="PTHR43024">
    <property type="entry name" value="UDP-N-ACETYLMURAMOYL-TRIPEPTIDE--D-ALANYL-D-ALANINE LIGASE"/>
    <property type="match status" value="1"/>
</dbReference>
<evidence type="ECO:0000256" key="3">
    <source>
        <dbReference type="ARBA" id="ARBA00022840"/>
    </source>
</evidence>
<dbReference type="SUPFAM" id="SSF53244">
    <property type="entry name" value="MurD-like peptide ligases, peptide-binding domain"/>
    <property type="match status" value="1"/>
</dbReference>
<dbReference type="InterPro" id="IPR036565">
    <property type="entry name" value="Mur-like_cat_sf"/>
</dbReference>
<dbReference type="PANTHER" id="PTHR43024:SF1">
    <property type="entry name" value="UDP-N-ACETYLMURAMOYL-TRIPEPTIDE--D-ALANYL-D-ALANINE LIGASE"/>
    <property type="match status" value="1"/>
</dbReference>
<dbReference type="EC" id="6.3.2.10" evidence="5"/>
<reference evidence="5 6" key="2">
    <citation type="journal article" date="2020" name="Cell Rep.">
        <title>Acquisition and Adaptation of Ultra-small Parasitic Reduced Genome Bacteria to Mammalian Hosts.</title>
        <authorList>
            <person name="McLean J.S."/>
            <person name="Bor B."/>
            <person name="Kerns K.A."/>
            <person name="Liu Q."/>
            <person name="To T.T."/>
            <person name="Solden L."/>
            <person name="Hendrickson E.L."/>
            <person name="Wrighton K."/>
            <person name="Shi W."/>
            <person name="He X."/>
        </authorList>
    </citation>
    <scope>NUCLEOTIDE SEQUENCE [LARGE SCALE GENOMIC DNA]</scope>
    <source>
        <strain evidence="5 6">TM7_KMM_G3_1_HOT_351</strain>
    </source>
</reference>
<evidence type="ECO:0000256" key="1">
    <source>
        <dbReference type="ARBA" id="ARBA00022598"/>
    </source>
</evidence>
<keyword evidence="1 5" id="KW-0436">Ligase</keyword>
<gene>
    <name evidence="5" type="primary">murF</name>
    <name evidence="5" type="ORF">G3KMM_00344</name>
</gene>
<protein>
    <submittedName>
        <fullName evidence="5">UDP-N-acetylmuramoyl-tripeptide--D-alanyl-D-alanine ligase</fullName>
        <ecNumber evidence="5">6.3.2.10</ecNumber>
    </submittedName>
</protein>
<comment type="caution">
    <text evidence="5">The sequence shown here is derived from an EMBL/GenBank/DDBJ whole genome shotgun (WGS) entry which is preliminary data.</text>
</comment>
<dbReference type="InterPro" id="IPR036615">
    <property type="entry name" value="Mur_ligase_C_dom_sf"/>
</dbReference>
<dbReference type="InterPro" id="IPR004101">
    <property type="entry name" value="Mur_ligase_C"/>
</dbReference>
<dbReference type="Proteomes" id="UP001191004">
    <property type="component" value="Unassembled WGS sequence"/>
</dbReference>
<dbReference type="SUPFAM" id="SSF53623">
    <property type="entry name" value="MurD-like peptide ligases, catalytic domain"/>
    <property type="match status" value="1"/>
</dbReference>
<reference evidence="5 6" key="1">
    <citation type="journal article" date="2018" name="bioRxiv">
        <title>Evidence of independent acquisition and adaption of ultra-small bacteria to human hosts across the highly diverse yet reduced genomes of the phylum Saccharibacteria.</title>
        <authorList>
            <person name="McLean J.S."/>
            <person name="Bor B."/>
            <person name="To T.T."/>
            <person name="Liu Q."/>
            <person name="Kearns K.A."/>
            <person name="Solden L.M."/>
            <person name="Wrighton K.C."/>
            <person name="He X."/>
            <person name="Shi W."/>
        </authorList>
    </citation>
    <scope>NUCLEOTIDE SEQUENCE [LARGE SCALE GENOMIC DNA]</scope>
    <source>
        <strain evidence="5 6">TM7_KMM_G3_1_HOT_351</strain>
    </source>
</reference>
<dbReference type="EMBL" id="PRLL01000009">
    <property type="protein sequence ID" value="RYC73539.1"/>
    <property type="molecule type" value="Genomic_DNA"/>
</dbReference>